<sequence length="204" mass="23070">MKKVLFLFTALFCLSFVVDPVKDTAANGQEEWEAHAKQLYNDGYQKGVSDGRNGSPYVDFHDAAFQRYSSAEYSWYKKGYDDGYNEGKQKSADVQKAKEEEARQNERNAGSNAGYQQAMADFENDETLTDNPSGDSSKSKHWNEGYKSGYQKARDVIQLSEKAKEEGYQQGLKQEEINIPSTYINADLTKKAFEDGFKKGKRNG</sequence>
<keyword evidence="4" id="KW-1185">Reference proteome</keyword>
<accession>A0ABW4KLE3</accession>
<reference evidence="4" key="1">
    <citation type="journal article" date="2019" name="Int. J. Syst. Evol. Microbiol.">
        <title>The Global Catalogue of Microorganisms (GCM) 10K type strain sequencing project: providing services to taxonomists for standard genome sequencing and annotation.</title>
        <authorList>
            <consortium name="The Broad Institute Genomics Platform"/>
            <consortium name="The Broad Institute Genome Sequencing Center for Infectious Disease"/>
            <person name="Wu L."/>
            <person name="Ma J."/>
        </authorList>
    </citation>
    <scope>NUCLEOTIDE SEQUENCE [LARGE SCALE GENOMIC DNA]</scope>
    <source>
        <strain evidence="4">CGMCC 1.12295</strain>
    </source>
</reference>
<name>A0ABW4KLE3_9BACI</name>
<dbReference type="RefSeq" id="WP_380774895.1">
    <property type="nucleotide sequence ID" value="NZ_JBHUEO010000054.1"/>
</dbReference>
<evidence type="ECO:0000256" key="2">
    <source>
        <dbReference type="SAM" id="SignalP"/>
    </source>
</evidence>
<feature type="signal peptide" evidence="2">
    <location>
        <begin position="1"/>
        <end position="18"/>
    </location>
</feature>
<keyword evidence="2" id="KW-0732">Signal</keyword>
<feature type="region of interest" description="Disordered" evidence="1">
    <location>
        <begin position="87"/>
        <end position="147"/>
    </location>
</feature>
<feature type="compositionally biased region" description="Basic and acidic residues" evidence="1">
    <location>
        <begin position="87"/>
        <end position="106"/>
    </location>
</feature>
<comment type="caution">
    <text evidence="3">The sequence shown here is derived from an EMBL/GenBank/DDBJ whole genome shotgun (WGS) entry which is preliminary data.</text>
</comment>
<protein>
    <submittedName>
        <fullName evidence="3">Uncharacterized protein</fullName>
    </submittedName>
</protein>
<feature type="chain" id="PRO_5046715352" evidence="2">
    <location>
        <begin position="19"/>
        <end position="204"/>
    </location>
</feature>
<organism evidence="3 4">
    <name type="scientific">Siminovitchia sediminis</name>
    <dbReference type="NCBI Taxonomy" id="1274353"/>
    <lineage>
        <taxon>Bacteria</taxon>
        <taxon>Bacillati</taxon>
        <taxon>Bacillota</taxon>
        <taxon>Bacilli</taxon>
        <taxon>Bacillales</taxon>
        <taxon>Bacillaceae</taxon>
        <taxon>Siminovitchia</taxon>
    </lineage>
</organism>
<dbReference type="Proteomes" id="UP001597301">
    <property type="component" value="Unassembled WGS sequence"/>
</dbReference>
<evidence type="ECO:0000313" key="3">
    <source>
        <dbReference type="EMBL" id="MFD1708008.1"/>
    </source>
</evidence>
<dbReference type="EMBL" id="JBHUEO010000054">
    <property type="protein sequence ID" value="MFD1708008.1"/>
    <property type="molecule type" value="Genomic_DNA"/>
</dbReference>
<evidence type="ECO:0000256" key="1">
    <source>
        <dbReference type="SAM" id="MobiDB-lite"/>
    </source>
</evidence>
<gene>
    <name evidence="3" type="ORF">ACFSCZ_14885</name>
</gene>
<proteinExistence type="predicted"/>
<evidence type="ECO:0000313" key="4">
    <source>
        <dbReference type="Proteomes" id="UP001597301"/>
    </source>
</evidence>